<name>A0A2G8SEX3_9APHY</name>
<evidence type="ECO:0000313" key="3">
    <source>
        <dbReference type="Proteomes" id="UP000230002"/>
    </source>
</evidence>
<feature type="region of interest" description="Disordered" evidence="1">
    <location>
        <begin position="77"/>
        <end position="194"/>
    </location>
</feature>
<dbReference type="Proteomes" id="UP000230002">
    <property type="component" value="Unassembled WGS sequence"/>
</dbReference>
<sequence length="273" mass="30902">MVQLVRRPAYHYHWTQHRNLIIRIAFTQDPEYNKQLLATIKQKYGFRRLYWMRHLNSHTLVFDANDEVEEAPRFKSIANSDMGKHPSSSLHTAHQRSPPCSSSSLSSPSSSSSSSSPPTSHSSSSSGRCPSTSVNAPARSTALTGTTTKAGATGTSPPILRRVVVNNYEDDDQDDDEDDIVDNDDNRTPRVPPPTPLLEVVDLPFEFMHAHKPLPYRMIDIYYFYDMAEHWTATYWSMYDVLNDSQDDYALLTPLTDGLDLNTVVPMSYDLDE</sequence>
<dbReference type="EMBL" id="AYKW01000011">
    <property type="protein sequence ID" value="PIL32325.1"/>
    <property type="molecule type" value="Genomic_DNA"/>
</dbReference>
<reference evidence="2 3" key="1">
    <citation type="journal article" date="2015" name="Sci. Rep.">
        <title>Chromosome-level genome map provides insights into diverse defense mechanisms in the medicinal fungus Ganoderma sinense.</title>
        <authorList>
            <person name="Zhu Y."/>
            <person name="Xu J."/>
            <person name="Sun C."/>
            <person name="Zhou S."/>
            <person name="Xu H."/>
            <person name="Nelson D.R."/>
            <person name="Qian J."/>
            <person name="Song J."/>
            <person name="Luo H."/>
            <person name="Xiang L."/>
            <person name="Li Y."/>
            <person name="Xu Z."/>
            <person name="Ji A."/>
            <person name="Wang L."/>
            <person name="Lu S."/>
            <person name="Hayward A."/>
            <person name="Sun W."/>
            <person name="Li X."/>
            <person name="Schwartz D.C."/>
            <person name="Wang Y."/>
            <person name="Chen S."/>
        </authorList>
    </citation>
    <scope>NUCLEOTIDE SEQUENCE [LARGE SCALE GENOMIC DNA]</scope>
    <source>
        <strain evidence="2 3">ZZ0214-1</strain>
    </source>
</reference>
<gene>
    <name evidence="2" type="ORF">GSI_05571</name>
</gene>
<feature type="compositionally biased region" description="Low complexity" evidence="1">
    <location>
        <begin position="97"/>
        <end position="133"/>
    </location>
</feature>
<accession>A0A2G8SEX3</accession>
<keyword evidence="3" id="KW-1185">Reference proteome</keyword>
<proteinExistence type="predicted"/>
<evidence type="ECO:0000313" key="2">
    <source>
        <dbReference type="EMBL" id="PIL32325.1"/>
    </source>
</evidence>
<organism evidence="2 3">
    <name type="scientific">Ganoderma sinense ZZ0214-1</name>
    <dbReference type="NCBI Taxonomy" id="1077348"/>
    <lineage>
        <taxon>Eukaryota</taxon>
        <taxon>Fungi</taxon>
        <taxon>Dikarya</taxon>
        <taxon>Basidiomycota</taxon>
        <taxon>Agaricomycotina</taxon>
        <taxon>Agaricomycetes</taxon>
        <taxon>Polyporales</taxon>
        <taxon>Polyporaceae</taxon>
        <taxon>Ganoderma</taxon>
    </lineage>
</organism>
<feature type="compositionally biased region" description="Acidic residues" evidence="1">
    <location>
        <begin position="168"/>
        <end position="183"/>
    </location>
</feature>
<protein>
    <submittedName>
        <fullName evidence="2">Uncharacterized protein</fullName>
    </submittedName>
</protein>
<feature type="compositionally biased region" description="Low complexity" evidence="1">
    <location>
        <begin position="141"/>
        <end position="155"/>
    </location>
</feature>
<comment type="caution">
    <text evidence="2">The sequence shown here is derived from an EMBL/GenBank/DDBJ whole genome shotgun (WGS) entry which is preliminary data.</text>
</comment>
<dbReference type="AlphaFoldDB" id="A0A2G8SEX3"/>
<evidence type="ECO:0000256" key="1">
    <source>
        <dbReference type="SAM" id="MobiDB-lite"/>
    </source>
</evidence>